<evidence type="ECO:0000313" key="3">
    <source>
        <dbReference type="EMBL" id="RRA99227.1"/>
    </source>
</evidence>
<keyword evidence="4" id="KW-1185">Reference proteome</keyword>
<dbReference type="PANTHER" id="PTHR43788">
    <property type="entry name" value="DNA2/NAM7 HELICASE FAMILY MEMBER"/>
    <property type="match status" value="1"/>
</dbReference>
<name>A0A3P1BDL7_9BACT</name>
<feature type="region of interest" description="Disordered" evidence="1">
    <location>
        <begin position="883"/>
        <end position="913"/>
    </location>
</feature>
<dbReference type="InterPro" id="IPR050534">
    <property type="entry name" value="Coronavir_polyprotein_1ab"/>
</dbReference>
<organism evidence="3 4">
    <name type="scientific">Larkinella rosea</name>
    <dbReference type="NCBI Taxonomy" id="2025312"/>
    <lineage>
        <taxon>Bacteria</taxon>
        <taxon>Pseudomonadati</taxon>
        <taxon>Bacteroidota</taxon>
        <taxon>Cytophagia</taxon>
        <taxon>Cytophagales</taxon>
        <taxon>Spirosomataceae</taxon>
        <taxon>Larkinella</taxon>
    </lineage>
</organism>
<dbReference type="InterPro" id="IPR014862">
    <property type="entry name" value="TrwC"/>
</dbReference>
<dbReference type="Gene3D" id="3.40.50.300">
    <property type="entry name" value="P-loop containing nucleotide triphosphate hydrolases"/>
    <property type="match status" value="3"/>
</dbReference>
<dbReference type="InterPro" id="IPR027785">
    <property type="entry name" value="UvrD-like_helicase_C"/>
</dbReference>
<dbReference type="Proteomes" id="UP000271925">
    <property type="component" value="Unassembled WGS sequence"/>
</dbReference>
<dbReference type="AlphaFoldDB" id="A0A3P1BDL7"/>
<sequence length="913" mass="103201">MIQSKSAAHAKAYFTEALAKPDYYLSGNDQETKGYVQGKLAKRLGIDGPITQSVFYQLCDNVHPGTGGSLTPRTKEERTTGYDINFHCPKSVSILHALSQDNHIQKAFEEAVRATMLDLETDSKTRVRKGNVYGDRLTGELVWTDFIHQTARPVDGHVPDPHLHAHCFVFNATWDETEKECKAAQFRDTKRDMPYYQARFHKRLSDQLIQQGYQIRRTAKSFEIEGVPQNVIDLFSKRTDEIGRIAKEKGITSAKELDELGARTRSKKQQGLSMSELKSEWRRQIGELGSQDEREGKRPIRFSSTQEKQSLQPQNCVDHAICHDFERASVIQDRRLLATAYRHSIGHQSVSIDTITDCLQADERLIQIEEKGQMLCTTKQVLLEEQHMVQLARLGQGKLKPLYQKTPELSVSGQQADAIRHVLTTPHRVSIIRGAAGSGKTTLMREAVNKIEQAGKHVTVVAPSSQASRGVLREEGFEHAQTVAQLLTDHKLQQALRDQVLWVDEAGLLGTQDMSALLKLSNEQNTRLILGGDTRQHASVVRGDALRILNTVGGIQTAEVNKIYRQQREAYRQVVEDLSKGDVKNAFALLDQIGFIQEVDPLKPNDVLVEDYVSTLREGKSALIVSPTHQQSDEVTIAIREKLKTEDRLGKKEITVSRLTNTNFTQAQKSDWRNFQVDQKIQFNQNRPGIKRGSVWTVKSCSEAGVAIESEQQETRYLPIDKPIDYDVFQLSEMPLSQGDQVRITRNGFDLNKTRLDNGQLLDVIKVYKSGELVLRNRLSQAEYRLDANYGHLTYAYCITSHAAQGKTVDEVFISQPANTFPGTDAKQFYVSVSRGRHRARIYTDKKVELLEHVIRDGDRKSAIELTGHVDPTLSMMHQHLRETQHLQQKSPTKESKSSTPPRSKDRDYEPGL</sequence>
<feature type="compositionally biased region" description="Basic and acidic residues" evidence="1">
    <location>
        <begin position="286"/>
        <end position="298"/>
    </location>
</feature>
<dbReference type="InterPro" id="IPR027417">
    <property type="entry name" value="P-loop_NTPase"/>
</dbReference>
<gene>
    <name evidence="3" type="ORF">EHT25_26945</name>
</gene>
<dbReference type="NCBIfam" id="NF041492">
    <property type="entry name" value="MobF"/>
    <property type="match status" value="1"/>
</dbReference>
<evidence type="ECO:0000259" key="2">
    <source>
        <dbReference type="SMART" id="SM00382"/>
    </source>
</evidence>
<feature type="compositionally biased region" description="Polar residues" evidence="1">
    <location>
        <begin position="302"/>
        <end position="311"/>
    </location>
</feature>
<protein>
    <submittedName>
        <fullName evidence="3">Conjugal transfer protein</fullName>
    </submittedName>
</protein>
<feature type="compositionally biased region" description="Basic and acidic residues" evidence="1">
    <location>
        <begin position="892"/>
        <end position="913"/>
    </location>
</feature>
<dbReference type="EMBL" id="RQJO01000015">
    <property type="protein sequence ID" value="RRA99227.1"/>
    <property type="molecule type" value="Genomic_DNA"/>
</dbReference>
<dbReference type="CDD" id="cd18809">
    <property type="entry name" value="SF1_C_RecD"/>
    <property type="match status" value="1"/>
</dbReference>
<dbReference type="Pfam" id="PF13538">
    <property type="entry name" value="UvrD_C_2"/>
    <property type="match status" value="1"/>
</dbReference>
<dbReference type="Pfam" id="PF08751">
    <property type="entry name" value="TrwC"/>
    <property type="match status" value="1"/>
</dbReference>
<dbReference type="OrthoDB" id="1826980at2"/>
<reference evidence="3 4" key="1">
    <citation type="submission" date="2018-11" db="EMBL/GenBank/DDBJ databases">
        <authorList>
            <person name="Zhou Z."/>
            <person name="Wang G."/>
        </authorList>
    </citation>
    <scope>NUCLEOTIDE SEQUENCE [LARGE SCALE GENOMIC DNA]</scope>
    <source>
        <strain evidence="3 4">KCTC52004</strain>
    </source>
</reference>
<evidence type="ECO:0000256" key="1">
    <source>
        <dbReference type="SAM" id="MobiDB-lite"/>
    </source>
</evidence>
<dbReference type="Gene3D" id="2.30.30.940">
    <property type="match status" value="2"/>
</dbReference>
<feature type="region of interest" description="Disordered" evidence="1">
    <location>
        <begin position="286"/>
        <end position="311"/>
    </location>
</feature>
<proteinExistence type="predicted"/>
<feature type="domain" description="AAA+ ATPase" evidence="2">
    <location>
        <begin position="426"/>
        <end position="553"/>
    </location>
</feature>
<comment type="caution">
    <text evidence="3">The sequence shown here is derived from an EMBL/GenBank/DDBJ whole genome shotgun (WGS) entry which is preliminary data.</text>
</comment>
<dbReference type="Pfam" id="PF13604">
    <property type="entry name" value="AAA_30"/>
    <property type="match status" value="1"/>
</dbReference>
<dbReference type="InterPro" id="IPR003593">
    <property type="entry name" value="AAA+_ATPase"/>
</dbReference>
<dbReference type="SUPFAM" id="SSF52540">
    <property type="entry name" value="P-loop containing nucleoside triphosphate hydrolases"/>
    <property type="match status" value="2"/>
</dbReference>
<evidence type="ECO:0000313" key="4">
    <source>
        <dbReference type="Proteomes" id="UP000271925"/>
    </source>
</evidence>
<dbReference type="SMART" id="SM00382">
    <property type="entry name" value="AAA"/>
    <property type="match status" value="1"/>
</dbReference>
<accession>A0A3P1BDL7</accession>
<dbReference type="SUPFAM" id="SSF55464">
    <property type="entry name" value="Origin of replication-binding domain, RBD-like"/>
    <property type="match status" value="1"/>
</dbReference>